<dbReference type="FunFam" id="3.30.420.100:FF:000001">
    <property type="entry name" value="50S ribosomal protein L18"/>
    <property type="match status" value="1"/>
</dbReference>
<comment type="subunit">
    <text evidence="7">Part of the 50S ribosomal subunit; part of the 5S rRNA/L5/L18/L25 subcomplex. Contacts the 5S and 23S rRNAs.</text>
</comment>
<accession>A0A1G2L5K4</accession>
<dbReference type="Proteomes" id="UP000177982">
    <property type="component" value="Unassembled WGS sequence"/>
</dbReference>
<comment type="function">
    <text evidence="7">This is one of the proteins that bind and probably mediate the attachment of the 5S RNA into the large ribosomal subunit, where it forms part of the central protuberance.</text>
</comment>
<evidence type="ECO:0000256" key="1">
    <source>
        <dbReference type="ARBA" id="ARBA00007116"/>
    </source>
</evidence>
<reference evidence="9 10" key="1">
    <citation type="journal article" date="2016" name="Nat. Commun.">
        <title>Thousands of microbial genomes shed light on interconnected biogeochemical processes in an aquifer system.</title>
        <authorList>
            <person name="Anantharaman K."/>
            <person name="Brown C.T."/>
            <person name="Hug L.A."/>
            <person name="Sharon I."/>
            <person name="Castelle C.J."/>
            <person name="Probst A.J."/>
            <person name="Thomas B.C."/>
            <person name="Singh A."/>
            <person name="Wilkins M.J."/>
            <person name="Karaoz U."/>
            <person name="Brodie E.L."/>
            <person name="Williams K.H."/>
            <person name="Hubbard S.S."/>
            <person name="Banfield J.F."/>
        </authorList>
    </citation>
    <scope>NUCLEOTIDE SEQUENCE [LARGE SCALE GENOMIC DNA]</scope>
</reference>
<protein>
    <recommendedName>
        <fullName evidence="6 7">Large ribosomal subunit protein uL18</fullName>
    </recommendedName>
</protein>
<dbReference type="NCBIfam" id="TIGR00060">
    <property type="entry name" value="L18_bact"/>
    <property type="match status" value="1"/>
</dbReference>
<dbReference type="GO" id="GO:0006412">
    <property type="term" value="P:translation"/>
    <property type="evidence" value="ECO:0007669"/>
    <property type="project" value="UniProtKB-UniRule"/>
</dbReference>
<dbReference type="GO" id="GO:0022625">
    <property type="term" value="C:cytosolic large ribosomal subunit"/>
    <property type="evidence" value="ECO:0007669"/>
    <property type="project" value="TreeGrafter"/>
</dbReference>
<keyword evidence="4 7" id="KW-0689">Ribosomal protein</keyword>
<dbReference type="SUPFAM" id="SSF53137">
    <property type="entry name" value="Translational machinery components"/>
    <property type="match status" value="1"/>
</dbReference>
<name>A0A1G2L5K4_9BACT</name>
<dbReference type="Gene3D" id="3.30.420.100">
    <property type="match status" value="1"/>
</dbReference>
<dbReference type="Pfam" id="PF00861">
    <property type="entry name" value="Ribosomal_L18p"/>
    <property type="match status" value="1"/>
</dbReference>
<dbReference type="PANTHER" id="PTHR12899:SF3">
    <property type="entry name" value="LARGE RIBOSOMAL SUBUNIT PROTEIN UL18M"/>
    <property type="match status" value="1"/>
</dbReference>
<evidence type="ECO:0000256" key="6">
    <source>
        <dbReference type="ARBA" id="ARBA00035197"/>
    </source>
</evidence>
<evidence type="ECO:0000256" key="4">
    <source>
        <dbReference type="ARBA" id="ARBA00022980"/>
    </source>
</evidence>
<dbReference type="GO" id="GO:0003735">
    <property type="term" value="F:structural constituent of ribosome"/>
    <property type="evidence" value="ECO:0007669"/>
    <property type="project" value="InterPro"/>
</dbReference>
<organism evidence="9 10">
    <name type="scientific">Candidatus Sungbacteria bacterium RIFCSPLOWO2_01_FULL_47_10</name>
    <dbReference type="NCBI Taxonomy" id="1802276"/>
    <lineage>
        <taxon>Bacteria</taxon>
        <taxon>Candidatus Sungiibacteriota</taxon>
    </lineage>
</organism>
<dbReference type="PANTHER" id="PTHR12899">
    <property type="entry name" value="39S RIBOSOMAL PROTEIN L18, MITOCHONDRIAL"/>
    <property type="match status" value="1"/>
</dbReference>
<feature type="region of interest" description="Disordered" evidence="8">
    <location>
        <begin position="39"/>
        <end position="64"/>
    </location>
</feature>
<dbReference type="InterPro" id="IPR005484">
    <property type="entry name" value="Ribosomal_uL18_bac/plant/anim"/>
</dbReference>
<evidence type="ECO:0000256" key="8">
    <source>
        <dbReference type="SAM" id="MobiDB-lite"/>
    </source>
</evidence>
<dbReference type="HAMAP" id="MF_01337_B">
    <property type="entry name" value="Ribosomal_uL18_B"/>
    <property type="match status" value="1"/>
</dbReference>
<dbReference type="EMBL" id="MHQO01000020">
    <property type="protein sequence ID" value="OHA06938.1"/>
    <property type="molecule type" value="Genomic_DNA"/>
</dbReference>
<dbReference type="InterPro" id="IPR057268">
    <property type="entry name" value="Ribosomal_L18"/>
</dbReference>
<comment type="caution">
    <text evidence="9">The sequence shown here is derived from an EMBL/GenBank/DDBJ whole genome shotgun (WGS) entry which is preliminary data.</text>
</comment>
<evidence type="ECO:0000256" key="2">
    <source>
        <dbReference type="ARBA" id="ARBA00022730"/>
    </source>
</evidence>
<proteinExistence type="inferred from homology"/>
<evidence type="ECO:0000256" key="5">
    <source>
        <dbReference type="ARBA" id="ARBA00023274"/>
    </source>
</evidence>
<sequence>MRRHKRVRARVSGSAKRPRFSVFRSNRYVYAQLIDDGSHKTLVSSSNHPPDVRSKGKKKAGISPESVGVNLAEKAVKMGIREAVFDRGGYKYHGNIKKVAEGARKAGLKF</sequence>
<evidence type="ECO:0000256" key="7">
    <source>
        <dbReference type="HAMAP-Rule" id="MF_01337"/>
    </source>
</evidence>
<dbReference type="GO" id="GO:0008097">
    <property type="term" value="F:5S rRNA binding"/>
    <property type="evidence" value="ECO:0007669"/>
    <property type="project" value="TreeGrafter"/>
</dbReference>
<evidence type="ECO:0000313" key="10">
    <source>
        <dbReference type="Proteomes" id="UP000177982"/>
    </source>
</evidence>
<dbReference type="AlphaFoldDB" id="A0A1G2L5K4"/>
<evidence type="ECO:0000256" key="3">
    <source>
        <dbReference type="ARBA" id="ARBA00022884"/>
    </source>
</evidence>
<gene>
    <name evidence="7" type="primary">rplR</name>
    <name evidence="9" type="ORF">A2934_01455</name>
</gene>
<comment type="similarity">
    <text evidence="1 7">Belongs to the universal ribosomal protein uL18 family.</text>
</comment>
<dbReference type="CDD" id="cd00432">
    <property type="entry name" value="Ribosomal_L18_L5e"/>
    <property type="match status" value="1"/>
</dbReference>
<keyword evidence="5 7" id="KW-0687">Ribonucleoprotein</keyword>
<keyword evidence="3 7" id="KW-0694">RNA-binding</keyword>
<dbReference type="InterPro" id="IPR004389">
    <property type="entry name" value="Ribosomal_uL18_bac-type"/>
</dbReference>
<evidence type="ECO:0000313" key="9">
    <source>
        <dbReference type="EMBL" id="OHA06938.1"/>
    </source>
</evidence>
<keyword evidence="2 7" id="KW-0699">rRNA-binding</keyword>